<dbReference type="EMBL" id="FO203512">
    <property type="protein sequence ID" value="CCK77955.1"/>
    <property type="molecule type" value="Genomic_DNA"/>
</dbReference>
<keyword evidence="1" id="KW-0472">Membrane</keyword>
<dbReference type="KEGG" id="oai:OLEAN_C37790"/>
<keyword evidence="1" id="KW-0812">Transmembrane</keyword>
<reference evidence="3 4" key="1">
    <citation type="journal article" date="2013" name="Nat. Commun.">
        <title>Genome sequence and functional genomic analysis of the oil-degrading bacterium Oleispira antarctica.</title>
        <authorList>
            <person name="Kube M."/>
            <person name="Chernikova T.N."/>
            <person name="Al-Ramahi Y."/>
            <person name="Beloqui A."/>
            <person name="Lopez-Cortez N."/>
            <person name="Guazzaroni M.E."/>
            <person name="Heipieper H.J."/>
            <person name="Klages S."/>
            <person name="Kotsyurbenko O.R."/>
            <person name="Langer I."/>
            <person name="Nechitaylo T.Y."/>
            <person name="Lunsdorf H."/>
            <person name="Fernandez M."/>
            <person name="Juarez S."/>
            <person name="Ciordia S."/>
            <person name="Singer A."/>
            <person name="Kagan O."/>
            <person name="Egorova O."/>
            <person name="Petit P.A."/>
            <person name="Stogios P."/>
            <person name="Kim Y."/>
            <person name="Tchigvintsev A."/>
            <person name="Flick R."/>
            <person name="Denaro R."/>
            <person name="Genovese M."/>
            <person name="Albar J.P."/>
            <person name="Reva O.N."/>
            <person name="Martinez-Gomariz M."/>
            <person name="Tran H."/>
            <person name="Ferrer M."/>
            <person name="Savchenko A."/>
            <person name="Yakunin A.F."/>
            <person name="Yakimov M.M."/>
            <person name="Golyshina O.V."/>
            <person name="Reinhardt R."/>
            <person name="Golyshin P.N."/>
        </authorList>
    </citation>
    <scope>NUCLEOTIDE SEQUENCE [LARGE SCALE GENOMIC DNA]</scope>
</reference>
<dbReference type="InterPro" id="IPR008972">
    <property type="entry name" value="Cupredoxin"/>
</dbReference>
<dbReference type="SUPFAM" id="SSF49503">
    <property type="entry name" value="Cupredoxins"/>
    <property type="match status" value="1"/>
</dbReference>
<organism evidence="3 4">
    <name type="scientific">Oleispira antarctica RB-8</name>
    <dbReference type="NCBI Taxonomy" id="698738"/>
    <lineage>
        <taxon>Bacteria</taxon>
        <taxon>Pseudomonadati</taxon>
        <taxon>Pseudomonadota</taxon>
        <taxon>Gammaproteobacteria</taxon>
        <taxon>Oceanospirillales</taxon>
        <taxon>Oceanospirillaceae</taxon>
        <taxon>Oleispira</taxon>
    </lineage>
</organism>
<sequence length="117" mass="13294">MMIINLMGLLLIGLIVWWFWLYKPEETKVGEQGIIITVENGTYSPSRISVAAGNPVEINFLRKDQSPCSETLLIPDLQISDLLPHNKLKTIQLPAMKAGSYDFHCQMQMYRGQITVQ</sequence>
<dbReference type="HOGENOM" id="CLU_131523_0_0_6"/>
<dbReference type="PATRIC" id="fig|698738.3.peg.3933"/>
<dbReference type="Proteomes" id="UP000032749">
    <property type="component" value="Chromosome"/>
</dbReference>
<gene>
    <name evidence="3" type="ORF">OLEAN_C37790</name>
</gene>
<name>R4YSP5_OLEAN</name>
<evidence type="ECO:0000256" key="1">
    <source>
        <dbReference type="SAM" id="Phobius"/>
    </source>
</evidence>
<dbReference type="Pfam" id="PF13473">
    <property type="entry name" value="Cupredoxin_1"/>
    <property type="match status" value="1"/>
</dbReference>
<protein>
    <submittedName>
        <fullName evidence="3">Cupredoxin</fullName>
    </submittedName>
</protein>
<feature type="transmembrane region" description="Helical" evidence="1">
    <location>
        <begin position="6"/>
        <end position="22"/>
    </location>
</feature>
<feature type="domain" description="EfeO-type cupredoxin-like" evidence="2">
    <location>
        <begin position="12"/>
        <end position="116"/>
    </location>
</feature>
<keyword evidence="4" id="KW-1185">Reference proteome</keyword>
<evidence type="ECO:0000313" key="4">
    <source>
        <dbReference type="Proteomes" id="UP000032749"/>
    </source>
</evidence>
<dbReference type="OrthoDB" id="9800141at2"/>
<dbReference type="AlphaFoldDB" id="R4YSP5"/>
<accession>R4YSP5</accession>
<dbReference type="Gene3D" id="2.60.40.420">
    <property type="entry name" value="Cupredoxins - blue copper proteins"/>
    <property type="match status" value="1"/>
</dbReference>
<proteinExistence type="predicted"/>
<dbReference type="InterPro" id="IPR028096">
    <property type="entry name" value="EfeO_Cupredoxin"/>
</dbReference>
<keyword evidence="1" id="KW-1133">Transmembrane helix</keyword>
<evidence type="ECO:0000259" key="2">
    <source>
        <dbReference type="Pfam" id="PF13473"/>
    </source>
</evidence>
<dbReference type="STRING" id="698738.OLEAN_C37790"/>
<evidence type="ECO:0000313" key="3">
    <source>
        <dbReference type="EMBL" id="CCK77955.1"/>
    </source>
</evidence>